<dbReference type="RefSeq" id="WP_171087810.1">
    <property type="nucleotide sequence ID" value="NZ_BNBU01000002.1"/>
</dbReference>
<gene>
    <name evidence="2" type="ORF">HG542_32250</name>
</gene>
<dbReference type="GO" id="GO:0003989">
    <property type="term" value="F:acetyl-CoA carboxylase activity"/>
    <property type="evidence" value="ECO:0007669"/>
    <property type="project" value="InterPro"/>
</dbReference>
<name>A0A7Y7BAY6_STRMO</name>
<feature type="region of interest" description="Disordered" evidence="1">
    <location>
        <begin position="30"/>
        <end position="64"/>
    </location>
</feature>
<dbReference type="Proteomes" id="UP000587462">
    <property type="component" value="Unassembled WGS sequence"/>
</dbReference>
<sequence>MSDTLVRVEKGTADAEELAAVTAVLLARAAATQDSTPARPRRSTAAWRRLERSSGFRAPHSWQG</sequence>
<evidence type="ECO:0000313" key="2">
    <source>
        <dbReference type="EMBL" id="NVK82283.1"/>
    </source>
</evidence>
<evidence type="ECO:0000313" key="3">
    <source>
        <dbReference type="Proteomes" id="UP000587462"/>
    </source>
</evidence>
<reference evidence="2 3" key="1">
    <citation type="submission" date="2020-04" db="EMBL/GenBank/DDBJ databases">
        <title>Draft Genome Sequence of Streptomyces morookaense DSM 40503, an 8-azaguanine-producing strain.</title>
        <authorList>
            <person name="Qi J."/>
            <person name="Gao J.-M."/>
        </authorList>
    </citation>
    <scope>NUCLEOTIDE SEQUENCE [LARGE SCALE GENOMIC DNA]</scope>
    <source>
        <strain evidence="2 3">DSM 40503</strain>
    </source>
</reference>
<keyword evidence="3" id="KW-1185">Reference proteome</keyword>
<dbReference type="Pfam" id="PF13822">
    <property type="entry name" value="ACC_epsilon"/>
    <property type="match status" value="1"/>
</dbReference>
<dbReference type="InterPro" id="IPR032716">
    <property type="entry name" value="ACC_epsilon"/>
</dbReference>
<protein>
    <submittedName>
        <fullName evidence="2">Acyl-CoA carboxylase subunit epsilon</fullName>
    </submittedName>
</protein>
<dbReference type="AlphaFoldDB" id="A0A7Y7BAY6"/>
<organism evidence="2 3">
    <name type="scientific">Streptomyces morookaense</name>
    <name type="common">Streptoverticillium morookaense</name>
    <dbReference type="NCBI Taxonomy" id="1970"/>
    <lineage>
        <taxon>Bacteria</taxon>
        <taxon>Bacillati</taxon>
        <taxon>Actinomycetota</taxon>
        <taxon>Actinomycetes</taxon>
        <taxon>Kitasatosporales</taxon>
        <taxon>Streptomycetaceae</taxon>
        <taxon>Streptomyces</taxon>
    </lineage>
</organism>
<proteinExistence type="predicted"/>
<evidence type="ECO:0000256" key="1">
    <source>
        <dbReference type="SAM" id="MobiDB-lite"/>
    </source>
</evidence>
<dbReference type="EMBL" id="JABBXF010000119">
    <property type="protein sequence ID" value="NVK82283.1"/>
    <property type="molecule type" value="Genomic_DNA"/>
</dbReference>
<comment type="caution">
    <text evidence="2">The sequence shown here is derived from an EMBL/GenBank/DDBJ whole genome shotgun (WGS) entry which is preliminary data.</text>
</comment>
<accession>A0A7Y7BAY6</accession>
<dbReference type="GO" id="GO:0004658">
    <property type="term" value="F:propionyl-CoA carboxylase activity"/>
    <property type="evidence" value="ECO:0007669"/>
    <property type="project" value="InterPro"/>
</dbReference>